<comment type="caution">
    <text evidence="1">The sequence shown here is derived from an EMBL/GenBank/DDBJ whole genome shotgun (WGS) entry which is preliminary data.</text>
</comment>
<dbReference type="Proteomes" id="UP000315037">
    <property type="component" value="Unassembled WGS sequence"/>
</dbReference>
<keyword evidence="2" id="KW-1185">Reference proteome</keyword>
<gene>
    <name evidence="1" type="ORF">E3202_08040</name>
</gene>
<evidence type="ECO:0000313" key="1">
    <source>
        <dbReference type="EMBL" id="TPW34427.1"/>
    </source>
</evidence>
<sequence length="185" mass="20587">MMGAGTDSGTECRRARRIGAWLARLGSYLAHEGMSEGWTAARRAEFFAEMVRDVMAEGLPDEIWGPDALRYVRRRCEFFPSLKRLCDLLQEFSAPLRVADRRRREMLRAAEVLSAVNDAGAPLSRGDTLALAQYRAHQADGFRQLGADRGTSPEEAAHSQVGVLRQYFPGAFAVLEAGRARTQRT</sequence>
<protein>
    <submittedName>
        <fullName evidence="1">Uncharacterized protein</fullName>
    </submittedName>
</protein>
<evidence type="ECO:0000313" key="2">
    <source>
        <dbReference type="Proteomes" id="UP000315037"/>
    </source>
</evidence>
<name>A0A506UM50_9PROT</name>
<proteinExistence type="predicted"/>
<dbReference type="AlphaFoldDB" id="A0A506UM50"/>
<dbReference type="RefSeq" id="WP_165601009.1">
    <property type="nucleotide sequence ID" value="NZ_SORZ01000002.1"/>
</dbReference>
<dbReference type="EMBL" id="SORZ01000002">
    <property type="protein sequence ID" value="TPW34427.1"/>
    <property type="molecule type" value="Genomic_DNA"/>
</dbReference>
<organism evidence="1 2">
    <name type="scientific">Oecophyllibacter saccharovorans</name>
    <dbReference type="NCBI Taxonomy" id="2558360"/>
    <lineage>
        <taxon>Bacteria</taxon>
        <taxon>Pseudomonadati</taxon>
        <taxon>Pseudomonadota</taxon>
        <taxon>Alphaproteobacteria</taxon>
        <taxon>Acetobacterales</taxon>
        <taxon>Acetobacteraceae</taxon>
        <taxon>Oecophyllibacter</taxon>
    </lineage>
</organism>
<accession>A0A506UM50</accession>
<reference evidence="1 2" key="1">
    <citation type="submission" date="2019-03" db="EMBL/GenBank/DDBJ databases">
        <title>The complete genome sequence of Neokomagataea sp. Jb2 NBRC113641.</title>
        <authorList>
            <person name="Chua K.-O."/>
            <person name="Chan K.-G."/>
            <person name="See-Too W.-S."/>
        </authorList>
    </citation>
    <scope>NUCLEOTIDE SEQUENCE [LARGE SCALE GENOMIC DNA]</scope>
    <source>
        <strain evidence="1 2">Jb2</strain>
    </source>
</reference>